<gene>
    <name evidence="1" type="ORF">SDC9_12485</name>
</gene>
<organism evidence="1">
    <name type="scientific">bioreactor metagenome</name>
    <dbReference type="NCBI Taxonomy" id="1076179"/>
    <lineage>
        <taxon>unclassified sequences</taxon>
        <taxon>metagenomes</taxon>
        <taxon>ecological metagenomes</taxon>
    </lineage>
</organism>
<sequence>MKIQVVDYATLGGDLDVELGKETFAWTRLWPQALEHRTDPSF</sequence>
<protein>
    <submittedName>
        <fullName evidence="1">Uncharacterized protein</fullName>
    </submittedName>
</protein>
<dbReference type="EMBL" id="VSSQ01000034">
    <property type="protein sequence ID" value="MPL66797.1"/>
    <property type="molecule type" value="Genomic_DNA"/>
</dbReference>
<reference evidence="1" key="1">
    <citation type="submission" date="2019-08" db="EMBL/GenBank/DDBJ databases">
        <authorList>
            <person name="Kucharzyk K."/>
            <person name="Murdoch R.W."/>
            <person name="Higgins S."/>
            <person name="Loffler F."/>
        </authorList>
    </citation>
    <scope>NUCLEOTIDE SEQUENCE</scope>
</reference>
<proteinExistence type="predicted"/>
<accession>A0A644TK50</accession>
<dbReference type="AlphaFoldDB" id="A0A644TK50"/>
<evidence type="ECO:0000313" key="1">
    <source>
        <dbReference type="EMBL" id="MPL66797.1"/>
    </source>
</evidence>
<name>A0A644TK50_9ZZZZ</name>
<comment type="caution">
    <text evidence="1">The sequence shown here is derived from an EMBL/GenBank/DDBJ whole genome shotgun (WGS) entry which is preliminary data.</text>
</comment>